<dbReference type="OrthoDB" id="10071617at2759"/>
<accession>A0A9P0JH41</accession>
<dbReference type="Proteomes" id="UP001152888">
    <property type="component" value="Unassembled WGS sequence"/>
</dbReference>
<feature type="compositionally biased region" description="Polar residues" evidence="1">
    <location>
        <begin position="78"/>
        <end position="88"/>
    </location>
</feature>
<feature type="compositionally biased region" description="Low complexity" evidence="1">
    <location>
        <begin position="109"/>
        <end position="119"/>
    </location>
</feature>
<organism evidence="2 3">
    <name type="scientific">Acanthoscelides obtectus</name>
    <name type="common">Bean weevil</name>
    <name type="synonym">Bruchus obtectus</name>
    <dbReference type="NCBI Taxonomy" id="200917"/>
    <lineage>
        <taxon>Eukaryota</taxon>
        <taxon>Metazoa</taxon>
        <taxon>Ecdysozoa</taxon>
        <taxon>Arthropoda</taxon>
        <taxon>Hexapoda</taxon>
        <taxon>Insecta</taxon>
        <taxon>Pterygota</taxon>
        <taxon>Neoptera</taxon>
        <taxon>Endopterygota</taxon>
        <taxon>Coleoptera</taxon>
        <taxon>Polyphaga</taxon>
        <taxon>Cucujiformia</taxon>
        <taxon>Chrysomeloidea</taxon>
        <taxon>Chrysomelidae</taxon>
        <taxon>Bruchinae</taxon>
        <taxon>Bruchini</taxon>
        <taxon>Acanthoscelides</taxon>
    </lineage>
</organism>
<feature type="region of interest" description="Disordered" evidence="1">
    <location>
        <begin position="146"/>
        <end position="190"/>
    </location>
</feature>
<proteinExistence type="predicted"/>
<comment type="caution">
    <text evidence="2">The sequence shown here is derived from an EMBL/GenBank/DDBJ whole genome shotgun (WGS) entry which is preliminary data.</text>
</comment>
<evidence type="ECO:0000256" key="1">
    <source>
        <dbReference type="SAM" id="MobiDB-lite"/>
    </source>
</evidence>
<gene>
    <name evidence="2" type="ORF">ACAOBT_LOCUS487</name>
</gene>
<feature type="region of interest" description="Disordered" evidence="1">
    <location>
        <begin position="77"/>
        <end position="124"/>
    </location>
</feature>
<sequence>MRNHLGRTMTIHYIPGFVKEAFPLSVTDKNAIAGFSCTGISPFNRNIFTAVDYAPSSVTDRPLQVNREVSPNDMLISSDATSSIQVDPSTPVGDLPTSVDQNVHRTDSNDLSNKSNNNDQSPAVENIPDLISASTDLLSANSIFDQRSKTPVPGPSELQQANSTQPFNFSPKDLIPLPQADPRTETNEGT</sequence>
<feature type="compositionally biased region" description="Polar residues" evidence="1">
    <location>
        <begin position="157"/>
        <end position="168"/>
    </location>
</feature>
<reference evidence="2" key="1">
    <citation type="submission" date="2022-03" db="EMBL/GenBank/DDBJ databases">
        <authorList>
            <person name="Sayadi A."/>
        </authorList>
    </citation>
    <scope>NUCLEOTIDE SEQUENCE</scope>
</reference>
<evidence type="ECO:0000313" key="3">
    <source>
        <dbReference type="Proteomes" id="UP001152888"/>
    </source>
</evidence>
<keyword evidence="3" id="KW-1185">Reference proteome</keyword>
<protein>
    <submittedName>
        <fullName evidence="2">Uncharacterized protein</fullName>
    </submittedName>
</protein>
<dbReference type="AlphaFoldDB" id="A0A9P0JH41"/>
<dbReference type="EMBL" id="CAKOFQ010006653">
    <property type="protein sequence ID" value="CAH1954322.1"/>
    <property type="molecule type" value="Genomic_DNA"/>
</dbReference>
<evidence type="ECO:0000313" key="2">
    <source>
        <dbReference type="EMBL" id="CAH1954322.1"/>
    </source>
</evidence>
<name>A0A9P0JH41_ACAOB</name>